<reference evidence="2" key="1">
    <citation type="submission" date="2017-05" db="EMBL/GenBank/DDBJ databases">
        <title>The Genome Sequence of Enterococcus sp. 4G2_DIV0659.</title>
        <authorList>
            <consortium name="The Broad Institute Genomics Platform"/>
            <consortium name="The Broad Institute Genomic Center for Infectious Diseases"/>
            <person name="Earl A."/>
            <person name="Manson A."/>
            <person name="Schwartman J."/>
            <person name="Gilmore M."/>
            <person name="Abouelleil A."/>
            <person name="Cao P."/>
            <person name="Chapman S."/>
            <person name="Cusick C."/>
            <person name="Shea T."/>
            <person name="Young S."/>
            <person name="Neafsey D."/>
            <person name="Nusbaum C."/>
            <person name="Birren B."/>
        </authorList>
    </citation>
    <scope>NUCLEOTIDE SEQUENCE [LARGE SCALE GENOMIC DNA]</scope>
    <source>
        <strain evidence="2">4G2_DIV0659</strain>
    </source>
</reference>
<dbReference type="Proteomes" id="UP000195139">
    <property type="component" value="Unassembled WGS sequence"/>
</dbReference>
<dbReference type="OrthoDB" id="2193091at2"/>
<evidence type="ECO:0000313" key="3">
    <source>
        <dbReference type="Proteomes" id="UP000195139"/>
    </source>
</evidence>
<accession>A0A242CI46</accession>
<sequence>MKKKIYLLSFSLLLLAGFTTFIVYNKTKAQTQHSEEAQVKKQTLDKESIEQSKKKLSAKEVEAFSIDLKNADAETIYKTFNESNADSIIGRFEMYHDDSERILVSPDGTILSGQVIIDEYGTEVDSNTDKNSISIKELKDLVLLHKQKIDELATQNDSVE</sequence>
<gene>
    <name evidence="2" type="ORF">A5880_000597</name>
    <name evidence="1" type="ORF">A5880_002699</name>
</gene>
<comment type="caution">
    <text evidence="2">The sequence shown here is derived from an EMBL/GenBank/DDBJ whole genome shotgun (WGS) entry which is preliminary data.</text>
</comment>
<organism evidence="2">
    <name type="scientific">Candidatus Enterococcus mansonii</name>
    <dbReference type="NCBI Taxonomy" id="1834181"/>
    <lineage>
        <taxon>Bacteria</taxon>
        <taxon>Bacillati</taxon>
        <taxon>Bacillota</taxon>
        <taxon>Bacilli</taxon>
        <taxon>Lactobacillales</taxon>
        <taxon>Enterococcaceae</taxon>
        <taxon>Enterococcus</taxon>
    </lineage>
</organism>
<proteinExistence type="predicted"/>
<protein>
    <submittedName>
        <fullName evidence="2">Uncharacterized protein</fullName>
    </submittedName>
</protein>
<dbReference type="STRING" id="1834181.A5880_000597"/>
<dbReference type="AlphaFoldDB" id="A0A242CI46"/>
<dbReference type="EMBL" id="NGLE01000001">
    <property type="protein sequence ID" value="OTO09914.1"/>
    <property type="molecule type" value="Genomic_DNA"/>
</dbReference>
<name>A0A242CI46_9ENTE</name>
<dbReference type="RefSeq" id="WP_086329526.1">
    <property type="nucleotide sequence ID" value="NZ_NGLE02000001.1"/>
</dbReference>
<dbReference type="EMBL" id="NGLE02000001">
    <property type="protein sequence ID" value="MEI5995109.1"/>
    <property type="molecule type" value="Genomic_DNA"/>
</dbReference>
<evidence type="ECO:0000313" key="2">
    <source>
        <dbReference type="EMBL" id="OTO09914.1"/>
    </source>
</evidence>
<evidence type="ECO:0000313" key="1">
    <source>
        <dbReference type="EMBL" id="MEI5995109.1"/>
    </source>
</evidence>
<reference evidence="1 3" key="2">
    <citation type="submission" date="2018-07" db="EMBL/GenBank/DDBJ databases">
        <title>The Genome Sequence of Enterococcus sp. DIV0659b.</title>
        <authorList>
            <consortium name="The Broad Institute Genomics Platform"/>
            <consortium name="The Broad Institute Genomic Center for Infectious Diseases"/>
            <person name="Earl A."/>
            <person name="Manson A."/>
            <person name="Schwartman J."/>
            <person name="Gilmore M."/>
            <person name="Abouelleil A."/>
            <person name="Cao P."/>
            <person name="Chapman S."/>
            <person name="Cusick C."/>
            <person name="Shea T."/>
            <person name="Young S."/>
            <person name="Neafsey D."/>
            <person name="Nusbaum C."/>
            <person name="Birren B."/>
        </authorList>
    </citation>
    <scope>NUCLEOTIDE SEQUENCE [LARGE SCALE GENOMIC DNA]</scope>
    <source>
        <strain evidence="1 3">4G2_DIV0659</strain>
    </source>
</reference>
<keyword evidence="3" id="KW-1185">Reference proteome</keyword>